<evidence type="ECO:0000313" key="3">
    <source>
        <dbReference type="Proteomes" id="UP000620124"/>
    </source>
</evidence>
<comment type="caution">
    <text evidence="2">The sequence shown here is derived from an EMBL/GenBank/DDBJ whole genome shotgun (WGS) entry which is preliminary data.</text>
</comment>
<evidence type="ECO:0000256" key="1">
    <source>
        <dbReference type="SAM" id="MobiDB-lite"/>
    </source>
</evidence>
<sequence>MAGKRRKVPHALHSELSEYSSLLRALSTNDTLDVAKRLTESKPRKRKKRTEEESDGAAENEGTAAPSKKRRKRTEDAPVDAESTQNEAAGSSQLPEEEPNGDKPKRVRKRDGWTRWPLLVTDLRVPEFGLDEEIEALVRHCLRNNNPHPTDEDGDSDPEDDAPAWLPHLTQSSSAFLSSLFALLAHHTPARPQVMQDRLNAIDWRMVLDILATCGSVDADVINTVKTRMEAIYGPYDGPAPTRLEARAVAKSRTDAALDEADDAMFVAVRPSKRLPKRVLEDVDSDALDD</sequence>
<gene>
    <name evidence="2" type="ORF">MVEN_01774900</name>
</gene>
<organism evidence="2 3">
    <name type="scientific">Mycena venus</name>
    <dbReference type="NCBI Taxonomy" id="2733690"/>
    <lineage>
        <taxon>Eukaryota</taxon>
        <taxon>Fungi</taxon>
        <taxon>Dikarya</taxon>
        <taxon>Basidiomycota</taxon>
        <taxon>Agaricomycotina</taxon>
        <taxon>Agaricomycetes</taxon>
        <taxon>Agaricomycetidae</taxon>
        <taxon>Agaricales</taxon>
        <taxon>Marasmiineae</taxon>
        <taxon>Mycenaceae</taxon>
        <taxon>Mycena</taxon>
    </lineage>
</organism>
<name>A0A8H7CQ47_9AGAR</name>
<reference evidence="2" key="1">
    <citation type="submission" date="2020-05" db="EMBL/GenBank/DDBJ databases">
        <title>Mycena genomes resolve the evolution of fungal bioluminescence.</title>
        <authorList>
            <person name="Tsai I.J."/>
        </authorList>
    </citation>
    <scope>NUCLEOTIDE SEQUENCE</scope>
    <source>
        <strain evidence="2">CCC161011</strain>
    </source>
</reference>
<proteinExistence type="predicted"/>
<dbReference type="Proteomes" id="UP000620124">
    <property type="component" value="Unassembled WGS sequence"/>
</dbReference>
<keyword evidence="3" id="KW-1185">Reference proteome</keyword>
<feature type="compositionally biased region" description="Acidic residues" evidence="1">
    <location>
        <begin position="152"/>
        <end position="162"/>
    </location>
</feature>
<accession>A0A8H7CQ47</accession>
<feature type="region of interest" description="Disordered" evidence="1">
    <location>
        <begin position="24"/>
        <end position="108"/>
    </location>
</feature>
<feature type="compositionally biased region" description="Polar residues" evidence="1">
    <location>
        <begin position="82"/>
        <end position="94"/>
    </location>
</feature>
<evidence type="ECO:0000313" key="2">
    <source>
        <dbReference type="EMBL" id="KAF7343423.1"/>
    </source>
</evidence>
<feature type="region of interest" description="Disordered" evidence="1">
    <location>
        <begin position="145"/>
        <end position="166"/>
    </location>
</feature>
<dbReference type="EMBL" id="JACAZI010000016">
    <property type="protein sequence ID" value="KAF7343423.1"/>
    <property type="molecule type" value="Genomic_DNA"/>
</dbReference>
<feature type="compositionally biased region" description="Basic and acidic residues" evidence="1">
    <location>
        <begin position="33"/>
        <end position="42"/>
    </location>
</feature>
<dbReference type="OrthoDB" id="3260379at2759"/>
<protein>
    <submittedName>
        <fullName evidence="2">Uncharacterized protein</fullName>
    </submittedName>
</protein>
<dbReference type="AlphaFoldDB" id="A0A8H7CQ47"/>